<dbReference type="EMBL" id="DSFE01000070">
    <property type="protein sequence ID" value="HEU97835.1"/>
    <property type="molecule type" value="Genomic_DNA"/>
</dbReference>
<comment type="subcellular location">
    <subcellularLocation>
        <location evidence="1">Membrane</location>
        <topology evidence="1">Multi-pass membrane protein</topology>
    </subcellularLocation>
</comment>
<dbReference type="InterPro" id="IPR003339">
    <property type="entry name" value="ABC/ECF_trnsptr_transmembrane"/>
</dbReference>
<evidence type="ECO:0000256" key="2">
    <source>
        <dbReference type="ARBA" id="ARBA00022692"/>
    </source>
</evidence>
<reference evidence="6" key="1">
    <citation type="journal article" date="2020" name="mSystems">
        <title>Genome- and Community-Level Interaction Insights into Carbon Utilization and Element Cycling Functions of Hydrothermarchaeota in Hydrothermal Sediment.</title>
        <authorList>
            <person name="Zhou Z."/>
            <person name="Liu Y."/>
            <person name="Xu W."/>
            <person name="Pan J."/>
            <person name="Luo Z.H."/>
            <person name="Li M."/>
        </authorList>
    </citation>
    <scope>NUCLEOTIDE SEQUENCE [LARGE SCALE GENOMIC DNA]</scope>
    <source>
        <strain evidence="6">SpSt-1259</strain>
    </source>
</reference>
<keyword evidence="3 5" id="KW-1133">Transmembrane helix</keyword>
<evidence type="ECO:0000256" key="4">
    <source>
        <dbReference type="ARBA" id="ARBA00023136"/>
    </source>
</evidence>
<feature type="transmembrane region" description="Helical" evidence="5">
    <location>
        <begin position="71"/>
        <end position="91"/>
    </location>
</feature>
<keyword evidence="2 5" id="KW-0812">Transmembrane</keyword>
<evidence type="ECO:0000256" key="1">
    <source>
        <dbReference type="ARBA" id="ARBA00004141"/>
    </source>
</evidence>
<comment type="caution">
    <text evidence="6">The sequence shown here is derived from an EMBL/GenBank/DDBJ whole genome shotgun (WGS) entry which is preliminary data.</text>
</comment>
<feature type="transmembrane region" description="Helical" evidence="5">
    <location>
        <begin position="97"/>
        <end position="120"/>
    </location>
</feature>
<evidence type="ECO:0000256" key="5">
    <source>
        <dbReference type="SAM" id="Phobius"/>
    </source>
</evidence>
<organism evidence="6">
    <name type="scientific">Fervidicoccus fontis</name>
    <dbReference type="NCBI Taxonomy" id="683846"/>
    <lineage>
        <taxon>Archaea</taxon>
        <taxon>Thermoproteota</taxon>
        <taxon>Thermoprotei</taxon>
        <taxon>Fervidicoccales</taxon>
        <taxon>Fervidicoccaceae</taxon>
        <taxon>Fervidicoccus</taxon>
    </lineage>
</organism>
<gene>
    <name evidence="6" type="ORF">ENO36_03145</name>
</gene>
<dbReference type="AlphaFoldDB" id="A0A7C2YYM1"/>
<sequence length="239" mass="26762">MEAVKKLSEFAEITYLCEKPKRKILSEADSASLVLFSPILVVLSRGMIFPIIVISFSLLISTLIGEKVSKFLRSTLLFIPLFSLAVVLPRAVMDPSFGFYGAGIFSLRVWAALSFPSLLTRSYGVPYIASGLHKLGIPREFAYLLMITSLDAIATARLIYNSTLMLISRGMPSFRMRDLGYFIGYQLVRGYERGERVNAAFISRGGEDYIMRETKFTWKGYVMIVAMLLTFLITSGITI</sequence>
<evidence type="ECO:0000313" key="6">
    <source>
        <dbReference type="EMBL" id="HEU97835.1"/>
    </source>
</evidence>
<name>A0A7C2YYM1_9CREN</name>
<proteinExistence type="predicted"/>
<evidence type="ECO:0000256" key="3">
    <source>
        <dbReference type="ARBA" id="ARBA00022989"/>
    </source>
</evidence>
<feature type="transmembrane region" description="Helical" evidence="5">
    <location>
        <begin position="35"/>
        <end position="59"/>
    </location>
</feature>
<evidence type="ECO:0008006" key="7">
    <source>
        <dbReference type="Google" id="ProtNLM"/>
    </source>
</evidence>
<dbReference type="CDD" id="cd16914">
    <property type="entry name" value="EcfT"/>
    <property type="match status" value="1"/>
</dbReference>
<accession>A0A7C2YYM1</accession>
<feature type="transmembrane region" description="Helical" evidence="5">
    <location>
        <begin position="218"/>
        <end position="237"/>
    </location>
</feature>
<dbReference type="GO" id="GO:0005886">
    <property type="term" value="C:plasma membrane"/>
    <property type="evidence" value="ECO:0007669"/>
    <property type="project" value="UniProtKB-ARBA"/>
</dbReference>
<keyword evidence="4 5" id="KW-0472">Membrane</keyword>
<dbReference type="Proteomes" id="UP000885664">
    <property type="component" value="Unassembled WGS sequence"/>
</dbReference>
<protein>
    <recommendedName>
        <fullName evidence="7">Cobalt ECF transporter T component CbiQ</fullName>
    </recommendedName>
</protein>